<reference evidence="3" key="1">
    <citation type="submission" date="2020-03" db="EMBL/GenBank/DDBJ databases">
        <title>Castanea mollissima Vanexum genome sequencing.</title>
        <authorList>
            <person name="Staton M."/>
        </authorList>
    </citation>
    <scope>NUCLEOTIDE SEQUENCE</scope>
    <source>
        <tissue evidence="3">Leaf</tissue>
    </source>
</reference>
<evidence type="ECO:0000259" key="2">
    <source>
        <dbReference type="PROSITE" id="PS51222"/>
    </source>
</evidence>
<feature type="domain" description="DCD" evidence="2">
    <location>
        <begin position="192"/>
        <end position="324"/>
    </location>
</feature>
<organism evidence="3 4">
    <name type="scientific">Castanea mollissima</name>
    <name type="common">Chinese chestnut</name>
    <dbReference type="NCBI Taxonomy" id="60419"/>
    <lineage>
        <taxon>Eukaryota</taxon>
        <taxon>Viridiplantae</taxon>
        <taxon>Streptophyta</taxon>
        <taxon>Embryophyta</taxon>
        <taxon>Tracheophyta</taxon>
        <taxon>Spermatophyta</taxon>
        <taxon>Magnoliopsida</taxon>
        <taxon>eudicotyledons</taxon>
        <taxon>Gunneridae</taxon>
        <taxon>Pentapetalae</taxon>
        <taxon>rosids</taxon>
        <taxon>fabids</taxon>
        <taxon>Fagales</taxon>
        <taxon>Fagaceae</taxon>
        <taxon>Castanea</taxon>
    </lineage>
</organism>
<feature type="region of interest" description="Disordered" evidence="1">
    <location>
        <begin position="149"/>
        <end position="172"/>
    </location>
</feature>
<name>A0A8J4VXZ8_9ROSI</name>
<evidence type="ECO:0000313" key="4">
    <source>
        <dbReference type="Proteomes" id="UP000737018"/>
    </source>
</evidence>
<sequence>MHGRITYQQRKDKRFAEMESMHSFWQLGDELRGQSKVSEDHKWLVAASKLAEQTRIKGERMNNLDLSKGPTEMRTREKFGFQEDNKFESLNFNMLNLDSKLTESVNKSSSLRNGIYNMNAVYQKNNTTLMGNIMGTKYSGNNLISKASNDNISNNNTNNSATNNNNENANSNNAVDKRFKTLPATETLPRNEVLGGYIFVCNNDTMQEDLKRQLFGLPPRYRDSVRAITPGLPLFLYNYTTHQLHGIFEATSFGGSNIDPTAWEDKKCKGESRFPAQVRIRVRKICKALEEDAFRPVLHHYDGPKFRLELSVPETLDLLDLCEQAGTVA</sequence>
<comment type="caution">
    <text evidence="3">The sequence shown here is derived from an EMBL/GenBank/DDBJ whole genome shotgun (WGS) entry which is preliminary data.</text>
</comment>
<gene>
    <name evidence="3" type="ORF">CMV_010247</name>
</gene>
<evidence type="ECO:0000313" key="3">
    <source>
        <dbReference type="EMBL" id="KAF3965579.1"/>
    </source>
</evidence>
<dbReference type="InterPro" id="IPR013989">
    <property type="entry name" value="Dev_and_cell_death_domain"/>
</dbReference>
<keyword evidence="4" id="KW-1185">Reference proteome</keyword>
<dbReference type="AlphaFoldDB" id="A0A8J4VXZ8"/>
<dbReference type="PROSITE" id="PS51222">
    <property type="entry name" value="DCD"/>
    <property type="match status" value="1"/>
</dbReference>
<dbReference type="PANTHER" id="PTHR46034">
    <property type="match status" value="1"/>
</dbReference>
<proteinExistence type="predicted"/>
<dbReference type="GO" id="GO:0034976">
    <property type="term" value="P:response to endoplasmic reticulum stress"/>
    <property type="evidence" value="ECO:0007669"/>
    <property type="project" value="InterPro"/>
</dbReference>
<accession>A0A8J4VXZ8</accession>
<dbReference type="InterPro" id="IPR044832">
    <property type="entry name" value="NRP-like"/>
</dbReference>
<dbReference type="OrthoDB" id="2018037at2759"/>
<protein>
    <recommendedName>
        <fullName evidence="2">DCD domain-containing protein</fullName>
    </recommendedName>
</protein>
<dbReference type="EMBL" id="JRKL02001169">
    <property type="protein sequence ID" value="KAF3965579.1"/>
    <property type="molecule type" value="Genomic_DNA"/>
</dbReference>
<dbReference type="PANTHER" id="PTHR46034:SF12">
    <property type="entry name" value="B2 PROTEIN"/>
    <property type="match status" value="1"/>
</dbReference>
<dbReference type="Proteomes" id="UP000737018">
    <property type="component" value="Unassembled WGS sequence"/>
</dbReference>
<dbReference type="Pfam" id="PF10539">
    <property type="entry name" value="Dev_Cell_Death"/>
    <property type="match status" value="1"/>
</dbReference>
<evidence type="ECO:0000256" key="1">
    <source>
        <dbReference type="SAM" id="MobiDB-lite"/>
    </source>
</evidence>
<dbReference type="SMART" id="SM00767">
    <property type="entry name" value="DCD"/>
    <property type="match status" value="1"/>
</dbReference>